<dbReference type="RefSeq" id="WP_021348341.1">
    <property type="nucleotide sequence ID" value="NZ_CP007547.1"/>
</dbReference>
<evidence type="ECO:0000313" key="2">
    <source>
        <dbReference type="EMBL" id="AIL44220.1"/>
    </source>
</evidence>
<dbReference type="HOGENOM" id="CLU_1872179_0_0_10"/>
<protein>
    <recommendedName>
        <fullName evidence="4">DUF304 domain-containing protein</fullName>
    </recommendedName>
</protein>
<organism evidence="2 3">
    <name type="scientific">Elizabethkingia anophelis NUHP1</name>
    <dbReference type="NCBI Taxonomy" id="1338011"/>
    <lineage>
        <taxon>Bacteria</taxon>
        <taxon>Pseudomonadati</taxon>
        <taxon>Bacteroidota</taxon>
        <taxon>Flavobacteriia</taxon>
        <taxon>Flavobacteriales</taxon>
        <taxon>Weeksellaceae</taxon>
        <taxon>Elizabethkingia</taxon>
    </lineage>
</organism>
<dbReference type="AlphaFoldDB" id="A0A077EFC3"/>
<keyword evidence="1" id="KW-0472">Membrane</keyword>
<dbReference type="EMBL" id="CP007547">
    <property type="protein sequence ID" value="AIL44220.1"/>
    <property type="molecule type" value="Genomic_DNA"/>
</dbReference>
<keyword evidence="1" id="KW-0812">Transmembrane</keyword>
<dbReference type="eggNOG" id="ENOG5032KVU">
    <property type="taxonomic scope" value="Bacteria"/>
</dbReference>
<proteinExistence type="predicted"/>
<dbReference type="STRING" id="1338011.BD94_0445"/>
<reference evidence="2" key="2">
    <citation type="journal article" date="2015" name="Genome Biol. Evol.">
        <title>Complete Genome Sequence and Transcriptomic Analysis of the Novel Pathogen Elizabethkingia anophelis in Response to Oxidative Stress.</title>
        <authorList>
            <person name="Li Y."/>
            <person name="Liu Y."/>
            <person name="Chew S.C."/>
            <person name="Tay M."/>
            <person name="Salido M.M."/>
            <person name="Teo J."/>
            <person name="Lauro F.M."/>
            <person name="Givskov M."/>
            <person name="Yang L."/>
        </authorList>
    </citation>
    <scope>NUCLEOTIDE SEQUENCE</scope>
    <source>
        <strain evidence="2">NUHP1</strain>
    </source>
</reference>
<evidence type="ECO:0000256" key="1">
    <source>
        <dbReference type="SAM" id="Phobius"/>
    </source>
</evidence>
<accession>A0A077EFC3</accession>
<evidence type="ECO:0000313" key="3">
    <source>
        <dbReference type="Proteomes" id="UP000028933"/>
    </source>
</evidence>
<reference evidence="2" key="1">
    <citation type="journal article" date="2013" name="Lancet">
        <title>First case of E anophelis outbreak in an intensive-care unit.</title>
        <authorList>
            <person name="Teo J."/>
            <person name="Tan S.Y."/>
            <person name="Tay M."/>
            <person name="Ding Y."/>
            <person name="Kjelleberg S."/>
            <person name="Givskov M."/>
            <person name="Lin R.T."/>
            <person name="Yang L."/>
        </authorList>
    </citation>
    <scope>NUCLEOTIDE SEQUENCE [LARGE SCALE GENOMIC DNA]</scope>
    <source>
        <strain evidence="2">NUHP1</strain>
    </source>
</reference>
<dbReference type="KEGG" id="eao:BD94_0445"/>
<gene>
    <name evidence="2" type="ORF">BD94_0445</name>
</gene>
<evidence type="ECO:0008006" key="4">
    <source>
        <dbReference type="Google" id="ProtNLM"/>
    </source>
</evidence>
<dbReference type="Proteomes" id="UP000028933">
    <property type="component" value="Chromosome"/>
</dbReference>
<keyword evidence="1" id="KW-1133">Transmembrane helix</keyword>
<feature type="transmembrane region" description="Helical" evidence="1">
    <location>
        <begin position="44"/>
        <end position="64"/>
    </location>
</feature>
<name>A0A077EFC3_9FLAO</name>
<feature type="transmembrane region" description="Helical" evidence="1">
    <location>
        <begin position="12"/>
        <end position="32"/>
    </location>
</feature>
<sequence length="136" mass="16003">MKRIYFNNALSIFNITSIIIGVTAVIGLNFVKNISYEQLYWYKITAYAFIVVVFGKTIVQNLILKNFVGWNSKTLQIKINTRKNTLIYFNEISKYSLTHKILNIKTTSRDYSFDLKDYRDRDAQKILRILKKFAKA</sequence>